<evidence type="ECO:0000313" key="5">
    <source>
        <dbReference type="EMBL" id="BDD87365.1"/>
    </source>
</evidence>
<dbReference type="Gene3D" id="2.30.290.10">
    <property type="entry name" value="BH3618-like"/>
    <property type="match status" value="1"/>
</dbReference>
<organism evidence="5 6">
    <name type="scientific">Desulfofustis limnaeus</name>
    <dbReference type="NCBI Taxonomy" id="2740163"/>
    <lineage>
        <taxon>Bacteria</taxon>
        <taxon>Pseudomonadati</taxon>
        <taxon>Thermodesulfobacteriota</taxon>
        <taxon>Desulfobulbia</taxon>
        <taxon>Desulfobulbales</taxon>
        <taxon>Desulfocapsaceae</taxon>
        <taxon>Desulfofustis</taxon>
    </lineage>
</organism>
<dbReference type="InterPro" id="IPR024046">
    <property type="entry name" value="Flagellar_assmbl_FliW_dom_sf"/>
</dbReference>
<accession>A0ABM7W8Y4</accession>
<evidence type="ECO:0000256" key="2">
    <source>
        <dbReference type="ARBA" id="ARBA00022795"/>
    </source>
</evidence>
<evidence type="ECO:0000313" key="6">
    <source>
        <dbReference type="Proteomes" id="UP000830055"/>
    </source>
</evidence>
<keyword evidence="6" id="KW-1185">Reference proteome</keyword>
<comment type="function">
    <text evidence="4">Acts as an anti-CsrA protein, binds CsrA and prevents it from repressing translation of its target genes, one of which is flagellin. Binds to flagellin and participates in the assembly of the flagellum.</text>
</comment>
<dbReference type="EMBL" id="AP025516">
    <property type="protein sequence ID" value="BDD87365.1"/>
    <property type="molecule type" value="Genomic_DNA"/>
</dbReference>
<keyword evidence="3 4" id="KW-0810">Translation regulation</keyword>
<dbReference type="InterPro" id="IPR003775">
    <property type="entry name" value="Flagellar_assembly_factor_FliW"/>
</dbReference>
<reference evidence="5 6" key="1">
    <citation type="submission" date="2022-01" db="EMBL/GenBank/DDBJ databases">
        <title>Desulfofustis limnae sp. nov., a novel mesophilic sulfate-reducing bacterium isolated from marsh soil.</title>
        <authorList>
            <person name="Watanabe M."/>
            <person name="Takahashi A."/>
            <person name="Kojima H."/>
            <person name="Fukui M."/>
        </authorList>
    </citation>
    <scope>NUCLEOTIDE SEQUENCE [LARGE SCALE GENOMIC DNA]</scope>
    <source>
        <strain evidence="5 6">PPLL</strain>
    </source>
</reference>
<comment type="similarity">
    <text evidence="4">Belongs to the FliW family.</text>
</comment>
<dbReference type="NCBIfam" id="NF009799">
    <property type="entry name" value="PRK13285.2-2"/>
    <property type="match status" value="1"/>
</dbReference>
<sequence>MESIETRFGTIEYEPANLLHFPAGLIGLPTLHNFVVIPPKKDGPIFWIQSVDEPDYAFILTDPTNFFLDYRVVPDDAERSTLHIDGADECFALSVVTVTPDQTITLNLAAPILFAPKSNRAIQVILEQSDYQTKTPLPEIKQEEKTTG</sequence>
<protein>
    <recommendedName>
        <fullName evidence="4">Flagellar assembly factor FliW</fullName>
    </recommendedName>
</protein>
<dbReference type="HAMAP" id="MF_01185">
    <property type="entry name" value="FliW"/>
    <property type="match status" value="1"/>
</dbReference>
<keyword evidence="4" id="KW-0143">Chaperone</keyword>
<keyword evidence="1 4" id="KW-0963">Cytoplasm</keyword>
<comment type="subcellular location">
    <subcellularLocation>
        <location evidence="4">Cytoplasm</location>
    </subcellularLocation>
</comment>
<evidence type="ECO:0000256" key="1">
    <source>
        <dbReference type="ARBA" id="ARBA00022490"/>
    </source>
</evidence>
<dbReference type="RefSeq" id="WP_284154396.1">
    <property type="nucleotide sequence ID" value="NZ_AP025516.1"/>
</dbReference>
<dbReference type="PANTHER" id="PTHR39190:SF1">
    <property type="entry name" value="FLAGELLAR ASSEMBLY FACTOR FLIW"/>
    <property type="match status" value="1"/>
</dbReference>
<dbReference type="PANTHER" id="PTHR39190">
    <property type="entry name" value="FLAGELLAR ASSEMBLY FACTOR FLIW"/>
    <property type="match status" value="1"/>
</dbReference>
<evidence type="ECO:0000256" key="3">
    <source>
        <dbReference type="ARBA" id="ARBA00022845"/>
    </source>
</evidence>
<dbReference type="SUPFAM" id="SSF141457">
    <property type="entry name" value="BH3618-like"/>
    <property type="match status" value="1"/>
</dbReference>
<proteinExistence type="inferred from homology"/>
<name>A0ABM7W8Y4_9BACT</name>
<dbReference type="Pfam" id="PF02623">
    <property type="entry name" value="FliW"/>
    <property type="match status" value="1"/>
</dbReference>
<gene>
    <name evidence="4" type="primary">fliW</name>
    <name evidence="5" type="ORF">DPPLL_17300</name>
</gene>
<keyword evidence="2 4" id="KW-1005">Bacterial flagellum biogenesis</keyword>
<dbReference type="Proteomes" id="UP000830055">
    <property type="component" value="Chromosome"/>
</dbReference>
<evidence type="ECO:0000256" key="4">
    <source>
        <dbReference type="HAMAP-Rule" id="MF_01185"/>
    </source>
</evidence>
<comment type="subunit">
    <text evidence="4">Interacts with translational regulator CsrA and flagellin(s).</text>
</comment>